<dbReference type="Pfam" id="PF01370">
    <property type="entry name" value="Epimerase"/>
    <property type="match status" value="1"/>
</dbReference>
<comment type="pathway">
    <text evidence="1">Bacterial outer membrane biogenesis; LPS O-antigen biosynthesis.</text>
</comment>
<comment type="caution">
    <text evidence="4">The sequence shown here is derived from an EMBL/GenBank/DDBJ whole genome shotgun (WGS) entry which is preliminary data.</text>
</comment>
<dbReference type="InterPro" id="IPR001509">
    <property type="entry name" value="Epimerase_deHydtase"/>
</dbReference>
<evidence type="ECO:0000313" key="5">
    <source>
        <dbReference type="Proteomes" id="UP001299876"/>
    </source>
</evidence>
<evidence type="ECO:0000256" key="2">
    <source>
        <dbReference type="ARBA" id="ARBA00007637"/>
    </source>
</evidence>
<keyword evidence="5" id="KW-1185">Reference proteome</keyword>
<dbReference type="Proteomes" id="UP001299876">
    <property type="component" value="Unassembled WGS sequence"/>
</dbReference>
<evidence type="ECO:0000256" key="1">
    <source>
        <dbReference type="ARBA" id="ARBA00005125"/>
    </source>
</evidence>
<dbReference type="PANTHER" id="PTHR43000">
    <property type="entry name" value="DTDP-D-GLUCOSE 4,6-DEHYDRATASE-RELATED"/>
    <property type="match status" value="1"/>
</dbReference>
<evidence type="ECO:0000259" key="3">
    <source>
        <dbReference type="Pfam" id="PF01370"/>
    </source>
</evidence>
<sequence length="325" mass="35338">MEFSRETVLLTGASGFVGGAILREMAHRDIFNIKIATRDPMAVASTIFDSVLFRELDVQQCWAQALNGVDIIVHSAARVHVMNERAANPLAEFRKTNVEGTLNLARQAAGMGVKRFVFISSIKVNGEVTSSGCPYTAESLAAPVDEYGISKHEAEIGLLKIATDSHMQVVIIRPVLVYGPGVKANFLTMMRILEKNIPLPFGSIDNRRSLVALDNLVDFVNVCLTHPAAANQIFLVSDGDDLSTTQLLKKLSRALGSHTILLPIPERLIRIASSIVGKAKLTDRLCGSLQVDITKNKTLLGWTPPVSVDDALNKTVKHYQGIATL</sequence>
<dbReference type="InterPro" id="IPR036291">
    <property type="entry name" value="NAD(P)-bd_dom_sf"/>
</dbReference>
<dbReference type="RefSeq" id="WP_247293737.1">
    <property type="nucleotide sequence ID" value="NZ_JAKNRW010000037.1"/>
</dbReference>
<feature type="domain" description="NAD-dependent epimerase/dehydratase" evidence="3">
    <location>
        <begin position="8"/>
        <end position="233"/>
    </location>
</feature>
<dbReference type="Gene3D" id="3.40.50.720">
    <property type="entry name" value="NAD(P)-binding Rossmann-like Domain"/>
    <property type="match status" value="1"/>
</dbReference>
<organism evidence="4 5">
    <name type="scientific">Pseudomonas violetae</name>
    <dbReference type="NCBI Taxonomy" id="2915813"/>
    <lineage>
        <taxon>Bacteria</taxon>
        <taxon>Pseudomonadati</taxon>
        <taxon>Pseudomonadota</taxon>
        <taxon>Gammaproteobacteria</taxon>
        <taxon>Pseudomonadales</taxon>
        <taxon>Pseudomonadaceae</taxon>
        <taxon>Pseudomonas</taxon>
    </lineage>
</organism>
<reference evidence="4 5" key="1">
    <citation type="submission" date="2022-02" db="EMBL/GenBank/DDBJ databases">
        <title>Comparative genomics of the first Antarctic Pseudomonas spp. capable of biotransforming 2,4,6-Trinitrotoluene.</title>
        <authorList>
            <person name="Cabrera M.A."/>
            <person name="Marquez S.L."/>
            <person name="Perez-Donoso J.M."/>
        </authorList>
    </citation>
    <scope>NUCLEOTIDE SEQUENCE [LARGE SCALE GENOMIC DNA]</scope>
    <source>
        <strain evidence="4 5">TNT19</strain>
    </source>
</reference>
<comment type="similarity">
    <text evidence="2">Belongs to the NAD(P)-dependent epimerase/dehydratase family.</text>
</comment>
<name>A0ABT0F6C5_9PSED</name>
<dbReference type="CDD" id="cd05232">
    <property type="entry name" value="UDP_G4E_4_SDR_e"/>
    <property type="match status" value="1"/>
</dbReference>
<gene>
    <name evidence="4" type="ORF">L9059_26005</name>
</gene>
<evidence type="ECO:0000313" key="4">
    <source>
        <dbReference type="EMBL" id="MCK1793567.1"/>
    </source>
</evidence>
<accession>A0ABT0F6C5</accession>
<dbReference type="SUPFAM" id="SSF51735">
    <property type="entry name" value="NAD(P)-binding Rossmann-fold domains"/>
    <property type="match status" value="1"/>
</dbReference>
<dbReference type="EMBL" id="JAKNRW010000037">
    <property type="protein sequence ID" value="MCK1793567.1"/>
    <property type="molecule type" value="Genomic_DNA"/>
</dbReference>
<proteinExistence type="inferred from homology"/>
<protein>
    <submittedName>
        <fullName evidence="4">SDR family oxidoreductase</fullName>
    </submittedName>
</protein>